<name>A0A154PT46_DUFNO</name>
<dbReference type="EMBL" id="KQ435207">
    <property type="protein sequence ID" value="KZC15072.1"/>
    <property type="molecule type" value="Genomic_DNA"/>
</dbReference>
<evidence type="ECO:0000313" key="2">
    <source>
        <dbReference type="Proteomes" id="UP000076502"/>
    </source>
</evidence>
<keyword evidence="2" id="KW-1185">Reference proteome</keyword>
<dbReference type="AlphaFoldDB" id="A0A154PT46"/>
<organism evidence="1 2">
    <name type="scientific">Dufourea novaeangliae</name>
    <name type="common">Sweat bee</name>
    <dbReference type="NCBI Taxonomy" id="178035"/>
    <lineage>
        <taxon>Eukaryota</taxon>
        <taxon>Metazoa</taxon>
        <taxon>Ecdysozoa</taxon>
        <taxon>Arthropoda</taxon>
        <taxon>Hexapoda</taxon>
        <taxon>Insecta</taxon>
        <taxon>Pterygota</taxon>
        <taxon>Neoptera</taxon>
        <taxon>Endopterygota</taxon>
        <taxon>Hymenoptera</taxon>
        <taxon>Apocrita</taxon>
        <taxon>Aculeata</taxon>
        <taxon>Apoidea</taxon>
        <taxon>Anthophila</taxon>
        <taxon>Halictidae</taxon>
        <taxon>Rophitinae</taxon>
        <taxon>Dufourea</taxon>
    </lineage>
</organism>
<proteinExistence type="predicted"/>
<evidence type="ECO:0000313" key="1">
    <source>
        <dbReference type="EMBL" id="KZC15072.1"/>
    </source>
</evidence>
<reference evidence="1 2" key="1">
    <citation type="submission" date="2015-07" db="EMBL/GenBank/DDBJ databases">
        <title>The genome of Dufourea novaeangliae.</title>
        <authorList>
            <person name="Pan H."/>
            <person name="Kapheim K."/>
        </authorList>
    </citation>
    <scope>NUCLEOTIDE SEQUENCE [LARGE SCALE GENOMIC DNA]</scope>
    <source>
        <strain evidence="1">0120121106</strain>
        <tissue evidence="1">Whole body</tissue>
    </source>
</reference>
<protein>
    <submittedName>
        <fullName evidence="1">Uncharacterized protein</fullName>
    </submittedName>
</protein>
<accession>A0A154PT46</accession>
<gene>
    <name evidence="1" type="ORF">WN55_09374</name>
</gene>
<dbReference type="Proteomes" id="UP000076502">
    <property type="component" value="Unassembled WGS sequence"/>
</dbReference>
<sequence length="50" mass="5696">MHTQNVTHTINAKPGRLTNENEFSVLNGVAQRSREEIHTIPVRSERGEIK</sequence>